<accession>A0ACB8V9D3</accession>
<comment type="caution">
    <text evidence="1">The sequence shown here is derived from an EMBL/GenBank/DDBJ whole genome shotgun (WGS) entry which is preliminary data.</text>
</comment>
<protein>
    <submittedName>
        <fullName evidence="1">Uncharacterized protein</fullName>
    </submittedName>
</protein>
<sequence length="323" mass="36946">YLERADERFLQHSKDQYAYRKNRSTEDAISSVVHTALTHLENKDSYVRQLFTSAFNTIIPQTLVQKLTTLGLSFHPGWCRQNNLCINVKKTKEMIVDFRRGRLLLPSLYIDWAVVEVVSSFRYLGVHISDDLTWSNNNSCLIRKAHHQRLYFLRRLRRAGQSLLDYHAQKFSDDSAVAVGLITDGDDREYRGLIQNFVDWCLREQPPDQRCGTSPLYYVQAVHDVQMALQKIIHNTPETPYSHPFPVHVTILDQREDVKVLSWTIADTGARPSVTKRNVTAANSDRHSVAKITLYEAFASKAKTGQSYMVKGTTCVASVPLMA</sequence>
<gene>
    <name evidence="1" type="ORF">L3Q82_020931</name>
</gene>
<proteinExistence type="predicted"/>
<organism evidence="1 2">
    <name type="scientific">Scortum barcoo</name>
    <name type="common">barcoo grunter</name>
    <dbReference type="NCBI Taxonomy" id="214431"/>
    <lineage>
        <taxon>Eukaryota</taxon>
        <taxon>Metazoa</taxon>
        <taxon>Chordata</taxon>
        <taxon>Craniata</taxon>
        <taxon>Vertebrata</taxon>
        <taxon>Euteleostomi</taxon>
        <taxon>Actinopterygii</taxon>
        <taxon>Neopterygii</taxon>
        <taxon>Teleostei</taxon>
        <taxon>Neoteleostei</taxon>
        <taxon>Acanthomorphata</taxon>
        <taxon>Eupercaria</taxon>
        <taxon>Centrarchiformes</taxon>
        <taxon>Terapontoidei</taxon>
        <taxon>Terapontidae</taxon>
        <taxon>Scortum</taxon>
    </lineage>
</organism>
<reference evidence="1" key="1">
    <citation type="submission" date="2022-04" db="EMBL/GenBank/DDBJ databases">
        <title>Jade perch genome.</title>
        <authorList>
            <person name="Chao B."/>
        </authorList>
    </citation>
    <scope>NUCLEOTIDE SEQUENCE</scope>
    <source>
        <strain evidence="1">CB-2022</strain>
    </source>
</reference>
<name>A0ACB8V9D3_9TELE</name>
<dbReference type="Proteomes" id="UP000831701">
    <property type="component" value="Chromosome 24"/>
</dbReference>
<keyword evidence="2" id="KW-1185">Reference proteome</keyword>
<feature type="non-terminal residue" evidence="1">
    <location>
        <position position="1"/>
    </location>
</feature>
<evidence type="ECO:0000313" key="1">
    <source>
        <dbReference type="EMBL" id="KAI3352120.1"/>
    </source>
</evidence>
<evidence type="ECO:0000313" key="2">
    <source>
        <dbReference type="Proteomes" id="UP000831701"/>
    </source>
</evidence>
<dbReference type="EMBL" id="CM041554">
    <property type="protein sequence ID" value="KAI3352120.1"/>
    <property type="molecule type" value="Genomic_DNA"/>
</dbReference>